<reference evidence="2" key="1">
    <citation type="submission" date="2023-08" db="EMBL/GenBank/DDBJ databases">
        <authorList>
            <person name="Chen Y."/>
            <person name="Shah S."/>
            <person name="Dougan E. K."/>
            <person name="Thang M."/>
            <person name="Chan C."/>
        </authorList>
    </citation>
    <scope>NUCLEOTIDE SEQUENCE</scope>
</reference>
<feature type="region of interest" description="Disordered" evidence="1">
    <location>
        <begin position="599"/>
        <end position="635"/>
    </location>
</feature>
<name>A0AA36JIP2_9DINO</name>
<feature type="compositionally biased region" description="Gly residues" evidence="1">
    <location>
        <begin position="302"/>
        <end position="315"/>
    </location>
</feature>
<protein>
    <submittedName>
        <fullName evidence="2">Uncharacterized protein</fullName>
    </submittedName>
</protein>
<feature type="compositionally biased region" description="Gly residues" evidence="1">
    <location>
        <begin position="444"/>
        <end position="460"/>
    </location>
</feature>
<feature type="region of interest" description="Disordered" evidence="1">
    <location>
        <begin position="265"/>
        <end position="469"/>
    </location>
</feature>
<feature type="region of interest" description="Disordered" evidence="1">
    <location>
        <begin position="91"/>
        <end position="195"/>
    </location>
</feature>
<dbReference type="Proteomes" id="UP001178507">
    <property type="component" value="Unassembled WGS sequence"/>
</dbReference>
<sequence length="635" mass="63261">MSRAVQTPMAYSALIPATAGDEEELLPPLETVERRGRPWVWRTVGGLVAAAAMAALFLNRSSSDVSDVRHAQAEFAQGGGGMMIADHQGGSGSFHGEWHGHGSIGGSHDADGSFGGHGSHVEGGSGSFHGEWHGHGSIGGSHDADGSFGGHGSHVEGGSGSFHGEWHGHGSIGGSHDVGGSSGGHGSNTEASYSPCPPGHVHQCPAEWSSPGNAGGYHCLHKLANQASTAAYVSSGGACRPAAHGPFPFEDCQVQCGLGKVGGTEHTEGHGGSANGEWGGHGGSWSEGGDADFGHGSHVEGHGGSANGEWGGHGGSWSESGDADFGHGSHVEGHGGSANGEWGGHGGSWSESGDADFGHGSHVEGHGGSANGEWGGHGGSWSESGDADFGHGSHFQGGSGSFHGEWHGHGSIGGSHDADGSFGGHGSHVEGGSGSFHGEWHGHGSIGGSHDVGGSSGGHGSNTEASYSPCPPGHVHQCPAEWSSPGNAGGYHCLHKLANQASTAAYVSSGGACRPAAHGPFPFEDCQAAALARLGARSTQRAMEAPRTASGAGTAAPGVRAETRTSATDLMLRASGAVVTGAPGPVMCTSATQFMLRQSRAGSGTTSSRPLCPTARAPRTGLATQPTLAARRARA</sequence>
<feature type="compositionally biased region" description="Gly residues" evidence="1">
    <location>
        <begin position="147"/>
        <end position="161"/>
    </location>
</feature>
<feature type="compositionally biased region" description="Low complexity" evidence="1">
    <location>
        <begin position="380"/>
        <end position="394"/>
    </location>
</feature>
<feature type="compositionally biased region" description="Gly residues" evidence="1">
    <location>
        <begin position="366"/>
        <end position="379"/>
    </location>
</feature>
<dbReference type="EMBL" id="CAUJNA010003622">
    <property type="protein sequence ID" value="CAJ1406302.1"/>
    <property type="molecule type" value="Genomic_DNA"/>
</dbReference>
<accession>A0AA36JIP2</accession>
<feature type="compositionally biased region" description="Basic and acidic residues" evidence="1">
    <location>
        <begin position="356"/>
        <end position="365"/>
    </location>
</feature>
<feature type="compositionally biased region" description="Polar residues" evidence="1">
    <location>
        <begin position="599"/>
        <end position="609"/>
    </location>
</feature>
<comment type="caution">
    <text evidence="2">The sequence shown here is derived from an EMBL/GenBank/DDBJ whole genome shotgun (WGS) entry which is preliminary data.</text>
</comment>
<feature type="compositionally biased region" description="Basic and acidic residues" evidence="1">
    <location>
        <begin position="292"/>
        <end position="301"/>
    </location>
</feature>
<dbReference type="AlphaFoldDB" id="A0AA36JIP2"/>
<feature type="compositionally biased region" description="Gly residues" evidence="1">
    <location>
        <begin position="113"/>
        <end position="127"/>
    </location>
</feature>
<proteinExistence type="predicted"/>
<feature type="compositionally biased region" description="Gly residues" evidence="1">
    <location>
        <begin position="170"/>
        <end position="186"/>
    </location>
</feature>
<gene>
    <name evidence="2" type="ORF">EVOR1521_LOCUS28300</name>
</gene>
<evidence type="ECO:0000256" key="1">
    <source>
        <dbReference type="SAM" id="MobiDB-lite"/>
    </source>
</evidence>
<evidence type="ECO:0000313" key="2">
    <source>
        <dbReference type="EMBL" id="CAJ1406302.1"/>
    </source>
</evidence>
<feature type="compositionally biased region" description="Gly residues" evidence="1">
    <location>
        <begin position="421"/>
        <end position="435"/>
    </location>
</feature>
<feature type="compositionally biased region" description="Gly residues" evidence="1">
    <location>
        <begin position="270"/>
        <end position="286"/>
    </location>
</feature>
<keyword evidence="3" id="KW-1185">Reference proteome</keyword>
<feature type="compositionally biased region" description="Gly residues" evidence="1">
    <location>
        <begin position="334"/>
        <end position="347"/>
    </location>
</feature>
<organism evidence="2 3">
    <name type="scientific">Effrenium voratum</name>
    <dbReference type="NCBI Taxonomy" id="2562239"/>
    <lineage>
        <taxon>Eukaryota</taxon>
        <taxon>Sar</taxon>
        <taxon>Alveolata</taxon>
        <taxon>Dinophyceae</taxon>
        <taxon>Suessiales</taxon>
        <taxon>Symbiodiniaceae</taxon>
        <taxon>Effrenium</taxon>
    </lineage>
</organism>
<feature type="compositionally biased region" description="Basic and acidic residues" evidence="1">
    <location>
        <begin position="324"/>
        <end position="333"/>
    </location>
</feature>
<evidence type="ECO:0000313" key="3">
    <source>
        <dbReference type="Proteomes" id="UP001178507"/>
    </source>
</evidence>